<dbReference type="GO" id="GO:0048367">
    <property type="term" value="P:shoot system development"/>
    <property type="evidence" value="ECO:0007669"/>
    <property type="project" value="InterPro"/>
</dbReference>
<feature type="non-terminal residue" evidence="1">
    <location>
        <position position="1"/>
    </location>
</feature>
<evidence type="ECO:0000313" key="1">
    <source>
        <dbReference type="EMBL" id="RRT60815.1"/>
    </source>
</evidence>
<organism evidence="1 2">
    <name type="scientific">Ensete ventricosum</name>
    <name type="common">Abyssinian banana</name>
    <name type="synonym">Musa ensete</name>
    <dbReference type="NCBI Taxonomy" id="4639"/>
    <lineage>
        <taxon>Eukaryota</taxon>
        <taxon>Viridiplantae</taxon>
        <taxon>Streptophyta</taxon>
        <taxon>Embryophyta</taxon>
        <taxon>Tracheophyta</taxon>
        <taxon>Spermatophyta</taxon>
        <taxon>Magnoliopsida</taxon>
        <taxon>Liliopsida</taxon>
        <taxon>Zingiberales</taxon>
        <taxon>Musaceae</taxon>
        <taxon>Ensete</taxon>
    </lineage>
</organism>
<dbReference type="EMBL" id="AMZH03007635">
    <property type="protein sequence ID" value="RRT60815.1"/>
    <property type="molecule type" value="Genomic_DNA"/>
</dbReference>
<dbReference type="AlphaFoldDB" id="A0A426Z9Z9"/>
<name>A0A426Z9Z9_ENSVE</name>
<comment type="caution">
    <text evidence="1">The sequence shown here is derived from an EMBL/GenBank/DDBJ whole genome shotgun (WGS) entry which is preliminary data.</text>
</comment>
<dbReference type="PANTHER" id="PTHR33070">
    <property type="entry name" value="OS06G0725500 PROTEIN"/>
    <property type="match status" value="1"/>
</dbReference>
<evidence type="ECO:0008006" key="3">
    <source>
        <dbReference type="Google" id="ProtNLM"/>
    </source>
</evidence>
<proteinExistence type="predicted"/>
<accession>A0A426Z9Z9</accession>
<dbReference type="Proteomes" id="UP000287651">
    <property type="component" value="Unassembled WGS sequence"/>
</dbReference>
<dbReference type="GO" id="GO:0048364">
    <property type="term" value="P:root development"/>
    <property type="evidence" value="ECO:0007669"/>
    <property type="project" value="InterPro"/>
</dbReference>
<evidence type="ECO:0000313" key="2">
    <source>
        <dbReference type="Proteomes" id="UP000287651"/>
    </source>
</evidence>
<dbReference type="InterPro" id="IPR004320">
    <property type="entry name" value="BPS1_pln"/>
</dbReference>
<dbReference type="Pfam" id="PF03087">
    <property type="entry name" value="BPS1"/>
    <property type="match status" value="1"/>
</dbReference>
<gene>
    <name evidence="1" type="ORF">B296_00010421</name>
</gene>
<sequence length="317" mass="35399">KSLTLLLFRSFIELEKWLAEKKTTMASSTTTEKTFHVRSVSLPSRTHPTTLRVEEELHKLKPFLESSLASIASITNEVICNGLKDLAALYDGIEGLLHQPSIQQGLRRSNQTKALEEYVDGSMRLLDLCGTMKEAVVASKEHAQDLQLALRRRGDSSTGEKVQAYICSRKETQKTIRKCCKDLKQMDAKCRRVSSLTSEDSDFPVISRLLNEARMITGFLLCSILQSLVMPKSKASRWPFASKAMRVASKKDLLGVCHVDVSLCAAALQDADAEKTMMGQKQLKAVEISLGDLENGLEQLFRRLIQNRVSLLNILSL</sequence>
<protein>
    <recommendedName>
        <fullName evidence="3">DUF241 domain-containing protein</fullName>
    </recommendedName>
</protein>
<dbReference type="PANTHER" id="PTHR33070:SF120">
    <property type="entry name" value="EXPRESSED PROTEIN"/>
    <property type="match status" value="1"/>
</dbReference>
<reference evidence="1 2" key="1">
    <citation type="journal article" date="2014" name="Agronomy (Basel)">
        <title>A Draft Genome Sequence for Ensete ventricosum, the Drought-Tolerant Tree Against Hunger.</title>
        <authorList>
            <person name="Harrison J."/>
            <person name="Moore K.A."/>
            <person name="Paszkiewicz K."/>
            <person name="Jones T."/>
            <person name="Grant M."/>
            <person name="Ambacheew D."/>
            <person name="Muzemil S."/>
            <person name="Studholme D.J."/>
        </authorList>
    </citation>
    <scope>NUCLEOTIDE SEQUENCE [LARGE SCALE GENOMIC DNA]</scope>
</reference>